<evidence type="ECO:0000313" key="2">
    <source>
        <dbReference type="EMBL" id="CAI5757981.1"/>
    </source>
</evidence>
<dbReference type="OrthoDB" id="4087712at2759"/>
<name>A0A9W4TWS4_9ASCO</name>
<dbReference type="Proteomes" id="UP001152885">
    <property type="component" value="Unassembled WGS sequence"/>
</dbReference>
<dbReference type="AlphaFoldDB" id="A0A9W4TWS4"/>
<evidence type="ECO:0000313" key="3">
    <source>
        <dbReference type="Proteomes" id="UP001152885"/>
    </source>
</evidence>
<proteinExistence type="predicted"/>
<feature type="region of interest" description="Disordered" evidence="1">
    <location>
        <begin position="118"/>
        <end position="144"/>
    </location>
</feature>
<dbReference type="EMBL" id="CANTUO010000002">
    <property type="protein sequence ID" value="CAI5757981.1"/>
    <property type="molecule type" value="Genomic_DNA"/>
</dbReference>
<feature type="compositionally biased region" description="Polar residues" evidence="1">
    <location>
        <begin position="132"/>
        <end position="144"/>
    </location>
</feature>
<comment type="caution">
    <text evidence="2">The sequence shown here is derived from an EMBL/GenBank/DDBJ whole genome shotgun (WGS) entry which is preliminary data.</text>
</comment>
<feature type="compositionally biased region" description="Polar residues" evidence="1">
    <location>
        <begin position="199"/>
        <end position="220"/>
    </location>
</feature>
<sequence length="491" mass="57278">MSVPQFPPPEFKYDKNQRIMNRLEVESTSTKSLPISFPTYYLDKSIDNFNIEPKQQVDYNPIPKRFSQFIIDQQNPYLSQRLDNLSSREEEPLRDISDSMGSQATIFSTRQDSSIVPTKRSKSKWLKKRNSKSSNVQLTRQSSITSSLKRTKAIKIKQGSKWYRLKLFFKKLRQKIFKVSNKRKVSMKRSKTLIRKQRSNPQNKHVKQQISNPITNPNLGQQPVFKIRKIGDLNPRDQQIYTQEDSNPKERHLSNYIQEQEKLQKKPSPPNEFVQLPSPNFDENLSEFESIAPSLPPHLDASFQKQISKPIHKDEQSVDLQKVDSAVAQENIHQLWHCYLRFVLFKRIQLRHEIEMFQNYLLETTTPVQINFDKESTIKSDNEVESTSSIYTSIETETDTIGSNNKEGDFKDRILKRESILADMLDYSSEDEEEEEEDDDDDDDVFSIQNSNSIRSKTYGTIKYTRGRSTNSSLKRTFGLAHSLSQLSLEK</sequence>
<reference evidence="2" key="1">
    <citation type="submission" date="2022-12" db="EMBL/GenBank/DDBJ databases">
        <authorList>
            <person name="Brejova B."/>
        </authorList>
    </citation>
    <scope>NUCLEOTIDE SEQUENCE</scope>
</reference>
<feature type="compositionally biased region" description="Acidic residues" evidence="1">
    <location>
        <begin position="428"/>
        <end position="445"/>
    </location>
</feature>
<accession>A0A9W4TWS4</accession>
<feature type="compositionally biased region" description="Basic residues" evidence="1">
    <location>
        <begin position="119"/>
        <end position="131"/>
    </location>
</feature>
<evidence type="ECO:0000256" key="1">
    <source>
        <dbReference type="SAM" id="MobiDB-lite"/>
    </source>
</evidence>
<keyword evidence="3" id="KW-1185">Reference proteome</keyword>
<feature type="region of interest" description="Disordered" evidence="1">
    <location>
        <begin position="196"/>
        <end position="220"/>
    </location>
</feature>
<gene>
    <name evidence="2" type="ORF">CANVERA_P2493</name>
</gene>
<feature type="region of interest" description="Disordered" evidence="1">
    <location>
        <begin position="427"/>
        <end position="452"/>
    </location>
</feature>
<organism evidence="2 3">
    <name type="scientific">Candida verbasci</name>
    <dbReference type="NCBI Taxonomy" id="1227364"/>
    <lineage>
        <taxon>Eukaryota</taxon>
        <taxon>Fungi</taxon>
        <taxon>Dikarya</taxon>
        <taxon>Ascomycota</taxon>
        <taxon>Saccharomycotina</taxon>
        <taxon>Pichiomycetes</taxon>
        <taxon>Debaryomycetaceae</taxon>
        <taxon>Candida/Lodderomyces clade</taxon>
        <taxon>Candida</taxon>
    </lineage>
</organism>
<protein>
    <submittedName>
        <fullName evidence="2">Uncharacterized protein</fullName>
    </submittedName>
</protein>